<dbReference type="EMBL" id="MN738959">
    <property type="protein sequence ID" value="QHT33179.1"/>
    <property type="molecule type" value="Genomic_DNA"/>
</dbReference>
<organism evidence="1">
    <name type="scientific">viral metagenome</name>
    <dbReference type="NCBI Taxonomy" id="1070528"/>
    <lineage>
        <taxon>unclassified sequences</taxon>
        <taxon>metagenomes</taxon>
        <taxon>organismal metagenomes</taxon>
    </lineage>
</organism>
<accession>A0A6C0EXZ8</accession>
<dbReference type="PANTHER" id="PTHR46830:SF2">
    <property type="entry name" value="ALPHA-1,4-N-ACETYLGLUCOSAMINYLTRANSFERASE"/>
    <property type="match status" value="1"/>
</dbReference>
<evidence type="ECO:0000313" key="1">
    <source>
        <dbReference type="EMBL" id="QHT33179.1"/>
    </source>
</evidence>
<dbReference type="GO" id="GO:0016757">
    <property type="term" value="F:glycosyltransferase activity"/>
    <property type="evidence" value="ECO:0007669"/>
    <property type="project" value="InterPro"/>
</dbReference>
<dbReference type="Pfam" id="PF05704">
    <property type="entry name" value="Caps_synth"/>
    <property type="match status" value="1"/>
</dbReference>
<dbReference type="InterPro" id="IPR029063">
    <property type="entry name" value="SAM-dependent_MTases_sf"/>
</dbReference>
<dbReference type="Gene3D" id="3.40.50.150">
    <property type="entry name" value="Vaccinia Virus protein VP39"/>
    <property type="match status" value="1"/>
</dbReference>
<reference evidence="1" key="1">
    <citation type="journal article" date="2020" name="Nature">
        <title>Giant virus diversity and host interactions through global metagenomics.</title>
        <authorList>
            <person name="Schulz F."/>
            <person name="Roux S."/>
            <person name="Paez-Espino D."/>
            <person name="Jungbluth S."/>
            <person name="Walsh D.A."/>
            <person name="Denef V.J."/>
            <person name="McMahon K.D."/>
            <person name="Konstantinidis K.T."/>
            <person name="Eloe-Fadrosh E.A."/>
            <person name="Kyrpides N.C."/>
            <person name="Woyke T."/>
        </authorList>
    </citation>
    <scope>NUCLEOTIDE SEQUENCE</scope>
    <source>
        <strain evidence="1">GVMAG-M-3300009161-34</strain>
    </source>
</reference>
<dbReference type="Gene3D" id="3.90.550.20">
    <property type="match status" value="1"/>
</dbReference>
<protein>
    <recommendedName>
        <fullName evidence="2">Methyltransferase domain-containing protein</fullName>
    </recommendedName>
</protein>
<dbReference type="AlphaFoldDB" id="A0A6C0EXZ8"/>
<dbReference type="InterPro" id="IPR008441">
    <property type="entry name" value="AfumC-like_glycosyl_Trfase"/>
</dbReference>
<dbReference type="PANTHER" id="PTHR46830">
    <property type="entry name" value="TRANSFERASE, PUTATIVE-RELATED"/>
    <property type="match status" value="1"/>
</dbReference>
<name>A0A6C0EXZ8_9ZZZZ</name>
<dbReference type="SUPFAM" id="SSF53335">
    <property type="entry name" value="S-adenosyl-L-methionine-dependent methyltransferases"/>
    <property type="match status" value="1"/>
</dbReference>
<dbReference type="SUPFAM" id="SSF53448">
    <property type="entry name" value="Nucleotide-diphospho-sugar transferases"/>
    <property type="match status" value="1"/>
</dbReference>
<proteinExistence type="predicted"/>
<evidence type="ECO:0008006" key="2">
    <source>
        <dbReference type="Google" id="ProtNLM"/>
    </source>
</evidence>
<sequence>METRNVYLYWTGKEYSLISLLRKIIYLHSTNKKGYKVNLITPNNITKYIKYIPNYFNQLCPAHQADFVRVNVICDYGGIWLDSDTLVIDALDSLFDLVENKNGFFITENNTILWNGIFGSKPNTPLMIEWKNNMINLLNKTQGVIGWTDIGNEMLQTMKNKYSSLYDNYHIFNGLDNLYPVNCDKCEEEYVCKPYDNYKNIIREYQPLTVLVNSVYKKLQNKTELEILNGDMPLNYFINKSFENMNTSKNKVIFENIYSKKIWNNGDPKIPLSGPGSSLENSSNCSKLLNEFIYKNNCVSILDLGCGDLTWISKTNFFNDKNITYTGVDIVENILESHSVNHPNHTFICKDLVSFKDINFSSIIIIRDVIFHLKNTEILTIFENIKNKFNFILITSCNNSVNTDIFDKWNFSEKNLHIAPFNKSYNFITKVNETVFNRSVYIYSHDIFYNL</sequence>
<dbReference type="InterPro" id="IPR029044">
    <property type="entry name" value="Nucleotide-diphossugar_trans"/>
</dbReference>